<dbReference type="Pfam" id="PF01625">
    <property type="entry name" value="PMSR"/>
    <property type="match status" value="1"/>
</dbReference>
<dbReference type="NCBIfam" id="TIGR00401">
    <property type="entry name" value="msrA"/>
    <property type="match status" value="1"/>
</dbReference>
<accession>A0A2G5V0E2</accession>
<dbReference type="EMBL" id="PDUG01000002">
    <property type="protein sequence ID" value="PIC45253.1"/>
    <property type="molecule type" value="Genomic_DNA"/>
</dbReference>
<proteinExistence type="inferred from homology"/>
<comment type="caution">
    <text evidence="6">The sequence shown here is derived from an EMBL/GenBank/DDBJ whole genome shotgun (WGS) entry which is preliminary data.</text>
</comment>
<evidence type="ECO:0000256" key="4">
    <source>
        <dbReference type="ARBA" id="ARBA00030643"/>
    </source>
</evidence>
<keyword evidence="3" id="KW-0560">Oxidoreductase</keyword>
<dbReference type="Proteomes" id="UP000230233">
    <property type="component" value="Chromosome II"/>
</dbReference>
<evidence type="ECO:0000313" key="6">
    <source>
        <dbReference type="EMBL" id="PIC45253.1"/>
    </source>
</evidence>
<gene>
    <name evidence="6" type="primary">Cni-msra-1</name>
    <name evidence="6" type="synonym">Cnig_chr_II.g5335</name>
    <name evidence="6" type="ORF">B9Z55_005335</name>
</gene>
<dbReference type="InterPro" id="IPR036509">
    <property type="entry name" value="Met_Sox_Rdtase_MsrA_sf"/>
</dbReference>
<evidence type="ECO:0000259" key="5">
    <source>
        <dbReference type="Pfam" id="PF01625"/>
    </source>
</evidence>
<reference evidence="7" key="1">
    <citation type="submission" date="2017-10" db="EMBL/GenBank/DDBJ databases">
        <title>Rapid genome shrinkage in a self-fertile nematode reveals novel sperm competition proteins.</title>
        <authorList>
            <person name="Yin D."/>
            <person name="Schwarz E.M."/>
            <person name="Thomas C.G."/>
            <person name="Felde R.L."/>
            <person name="Korf I.F."/>
            <person name="Cutter A.D."/>
            <person name="Schartner C.M."/>
            <person name="Ralston E.J."/>
            <person name="Meyer B.J."/>
            <person name="Haag E.S."/>
        </authorList>
    </citation>
    <scope>NUCLEOTIDE SEQUENCE [LARGE SCALE GENOMIC DNA]</scope>
    <source>
        <strain evidence="7">JU1422</strain>
    </source>
</reference>
<dbReference type="STRING" id="1611254.A0A2G5V0E2"/>
<protein>
    <recommendedName>
        <fullName evidence="2">peptide-methionine (S)-S-oxide reductase</fullName>
        <ecNumber evidence="2">1.8.4.11</ecNumber>
    </recommendedName>
    <alternativeName>
        <fullName evidence="4">Peptide-methionine (S)-S-oxide reductase</fullName>
    </alternativeName>
</protein>
<evidence type="ECO:0000256" key="2">
    <source>
        <dbReference type="ARBA" id="ARBA00012502"/>
    </source>
</evidence>
<evidence type="ECO:0000256" key="3">
    <source>
        <dbReference type="ARBA" id="ARBA00023002"/>
    </source>
</evidence>
<dbReference type="PANTHER" id="PTHR43774:SF1">
    <property type="entry name" value="PEPTIDE METHIONINE SULFOXIDE REDUCTASE MSRA 2"/>
    <property type="match status" value="1"/>
</dbReference>
<dbReference type="FunFam" id="3.30.1060.10:FF:000004">
    <property type="entry name" value="Peptide methionine sulfoxide reductase A5"/>
    <property type="match status" value="1"/>
</dbReference>
<dbReference type="OrthoDB" id="77405at2759"/>
<keyword evidence="7" id="KW-1185">Reference proteome</keyword>
<comment type="similarity">
    <text evidence="1">Belongs to the MsrA Met sulfoxide reductase family.</text>
</comment>
<dbReference type="InterPro" id="IPR002569">
    <property type="entry name" value="Met_Sox_Rdtase_MsrA_dom"/>
</dbReference>
<dbReference type="SUPFAM" id="SSF55068">
    <property type="entry name" value="Peptide methionine sulfoxide reductase"/>
    <property type="match status" value="1"/>
</dbReference>
<name>A0A2G5V0E2_9PELO</name>
<dbReference type="AlphaFoldDB" id="A0A2G5V0E2"/>
<evidence type="ECO:0000313" key="7">
    <source>
        <dbReference type="Proteomes" id="UP000230233"/>
    </source>
</evidence>
<evidence type="ECO:0000256" key="1">
    <source>
        <dbReference type="ARBA" id="ARBA00005591"/>
    </source>
</evidence>
<dbReference type="EC" id="1.8.4.11" evidence="2"/>
<dbReference type="GO" id="GO:0008113">
    <property type="term" value="F:peptide-methionine (S)-S-oxide reductase activity"/>
    <property type="evidence" value="ECO:0007669"/>
    <property type="project" value="UniProtKB-EC"/>
</dbReference>
<sequence length="207" mass="24119">MAYLERAYFGLQCFWGESAWAKLKGVVVTRVGYAGGKQPNPTYKNIKDHTEITEITYDPKVIDYSKLLAFFWKHHNPAERRKKQYQSAILYVNDEQKKFATETLQQNKEAHGDIETYVEPLDKFYQAEDYHQKYWFRQKKALFDELGLLDTQVAEGELATKLNAYCAGFLKFEDLDRLQKEYGLSQSFVDKVKEYALSGGDPRNCHA</sequence>
<feature type="domain" description="Peptide methionine sulphoxide reductase MsrA" evidence="5">
    <location>
        <begin position="7"/>
        <end position="140"/>
    </location>
</feature>
<organism evidence="6 7">
    <name type="scientific">Caenorhabditis nigoni</name>
    <dbReference type="NCBI Taxonomy" id="1611254"/>
    <lineage>
        <taxon>Eukaryota</taxon>
        <taxon>Metazoa</taxon>
        <taxon>Ecdysozoa</taxon>
        <taxon>Nematoda</taxon>
        <taxon>Chromadorea</taxon>
        <taxon>Rhabditida</taxon>
        <taxon>Rhabditina</taxon>
        <taxon>Rhabditomorpha</taxon>
        <taxon>Rhabditoidea</taxon>
        <taxon>Rhabditidae</taxon>
        <taxon>Peloderinae</taxon>
        <taxon>Caenorhabditis</taxon>
    </lineage>
</organism>
<dbReference type="PANTHER" id="PTHR43774">
    <property type="entry name" value="PEPTIDE METHIONINE SULFOXIDE REDUCTASE"/>
    <property type="match status" value="1"/>
</dbReference>
<dbReference type="Gene3D" id="3.30.1060.10">
    <property type="entry name" value="Peptide methionine sulphoxide reductase MsrA"/>
    <property type="match status" value="1"/>
</dbReference>